<name>A0A235FB41_9BACL</name>
<dbReference type="EMBL" id="NOII01000002">
    <property type="protein sequence ID" value="OYD58157.1"/>
    <property type="molecule type" value="Genomic_DNA"/>
</dbReference>
<evidence type="ECO:0008006" key="3">
    <source>
        <dbReference type="Google" id="ProtNLM"/>
    </source>
</evidence>
<accession>A0A235FB41</accession>
<sequence length="172" mass="19705">MTSAVILTDRHAGVALENNKPVILNYVQQLKKITPEIIIISDSPMDYLPFVKSSARILSYYKHEGSVLSGLHTALTLCKEKDIWLLHENIKLPPLRLLKHLQHEKRKLRNPNLILPFGSCSSPYYGIYDKMLLPMIAEAHYTNSRINDLLRVACFAQPTYRRKQAQNSHAVE</sequence>
<gene>
    <name evidence="1" type="ORF">CGZ90_09760</name>
</gene>
<organism evidence="1 2">
    <name type="scientific">Fictibacillus aquaticus</name>
    <dbReference type="NCBI Taxonomy" id="2021314"/>
    <lineage>
        <taxon>Bacteria</taxon>
        <taxon>Bacillati</taxon>
        <taxon>Bacillota</taxon>
        <taxon>Bacilli</taxon>
        <taxon>Bacillales</taxon>
        <taxon>Fictibacillaceae</taxon>
        <taxon>Fictibacillus</taxon>
    </lineage>
</organism>
<dbReference type="OrthoDB" id="2966304at2"/>
<dbReference type="AlphaFoldDB" id="A0A235FB41"/>
<dbReference type="InterPro" id="IPR029044">
    <property type="entry name" value="Nucleotide-diphossugar_trans"/>
</dbReference>
<proteinExistence type="predicted"/>
<dbReference type="RefSeq" id="WP_094252268.1">
    <property type="nucleotide sequence ID" value="NZ_JBHLXL010000001.1"/>
</dbReference>
<evidence type="ECO:0000313" key="2">
    <source>
        <dbReference type="Proteomes" id="UP000215059"/>
    </source>
</evidence>
<reference evidence="1 2" key="1">
    <citation type="submission" date="2017-07" db="EMBL/GenBank/DDBJ databases">
        <title>Fictibacillus sp. nov. GDSW-R2A3 Genome sequencing and assembly.</title>
        <authorList>
            <person name="Mayilraj S."/>
        </authorList>
    </citation>
    <scope>NUCLEOTIDE SEQUENCE [LARGE SCALE GENOMIC DNA]</scope>
    <source>
        <strain evidence="1 2">GDSW-R2A3</strain>
    </source>
</reference>
<dbReference type="Proteomes" id="UP000215059">
    <property type="component" value="Unassembled WGS sequence"/>
</dbReference>
<keyword evidence="2" id="KW-1185">Reference proteome</keyword>
<evidence type="ECO:0000313" key="1">
    <source>
        <dbReference type="EMBL" id="OYD58157.1"/>
    </source>
</evidence>
<comment type="caution">
    <text evidence="1">The sequence shown here is derived from an EMBL/GenBank/DDBJ whole genome shotgun (WGS) entry which is preliminary data.</text>
</comment>
<dbReference type="Gene3D" id="3.90.550.10">
    <property type="entry name" value="Spore Coat Polysaccharide Biosynthesis Protein SpsA, Chain A"/>
    <property type="match status" value="1"/>
</dbReference>
<protein>
    <recommendedName>
        <fullName evidence="3">Glycosyltransferase 2-like domain-containing protein</fullName>
    </recommendedName>
</protein>